<dbReference type="AlphaFoldDB" id="A0A4C1WW74"/>
<organism evidence="3 4">
    <name type="scientific">Eumeta variegata</name>
    <name type="common">Bagworm moth</name>
    <name type="synonym">Eumeta japonica</name>
    <dbReference type="NCBI Taxonomy" id="151549"/>
    <lineage>
        <taxon>Eukaryota</taxon>
        <taxon>Metazoa</taxon>
        <taxon>Ecdysozoa</taxon>
        <taxon>Arthropoda</taxon>
        <taxon>Hexapoda</taxon>
        <taxon>Insecta</taxon>
        <taxon>Pterygota</taxon>
        <taxon>Neoptera</taxon>
        <taxon>Endopterygota</taxon>
        <taxon>Lepidoptera</taxon>
        <taxon>Glossata</taxon>
        <taxon>Ditrysia</taxon>
        <taxon>Tineoidea</taxon>
        <taxon>Psychidae</taxon>
        <taxon>Oiketicinae</taxon>
        <taxon>Eumeta</taxon>
    </lineage>
</organism>
<evidence type="ECO:0000313" key="4">
    <source>
        <dbReference type="Proteomes" id="UP000299102"/>
    </source>
</evidence>
<keyword evidence="4" id="KW-1185">Reference proteome</keyword>
<gene>
    <name evidence="3" type="ORF">EVAR_50191_1</name>
</gene>
<accession>A0A4C1WW74</accession>
<reference evidence="3 4" key="1">
    <citation type="journal article" date="2019" name="Commun. Biol.">
        <title>The bagworm genome reveals a unique fibroin gene that provides high tensile strength.</title>
        <authorList>
            <person name="Kono N."/>
            <person name="Nakamura H."/>
            <person name="Ohtoshi R."/>
            <person name="Tomita M."/>
            <person name="Numata K."/>
            <person name="Arakawa K."/>
        </authorList>
    </citation>
    <scope>NUCLEOTIDE SEQUENCE [LARGE SCALE GENOMIC DNA]</scope>
</reference>
<dbReference type="Proteomes" id="UP000299102">
    <property type="component" value="Unassembled WGS sequence"/>
</dbReference>
<dbReference type="EMBL" id="BGZK01000678">
    <property type="protein sequence ID" value="GBP55776.1"/>
    <property type="molecule type" value="Genomic_DNA"/>
</dbReference>
<protein>
    <submittedName>
        <fullName evidence="3">Uncharacterized protein</fullName>
    </submittedName>
</protein>
<keyword evidence="2" id="KW-0732">Signal</keyword>
<feature type="region of interest" description="Disordered" evidence="1">
    <location>
        <begin position="45"/>
        <end position="64"/>
    </location>
</feature>
<name>A0A4C1WW74_EUMVA</name>
<evidence type="ECO:0000256" key="2">
    <source>
        <dbReference type="SAM" id="SignalP"/>
    </source>
</evidence>
<evidence type="ECO:0000256" key="1">
    <source>
        <dbReference type="SAM" id="MobiDB-lite"/>
    </source>
</evidence>
<feature type="chain" id="PRO_5020022848" evidence="2">
    <location>
        <begin position="16"/>
        <end position="113"/>
    </location>
</feature>
<comment type="caution">
    <text evidence="3">The sequence shown here is derived from an EMBL/GenBank/DDBJ whole genome shotgun (WGS) entry which is preliminary data.</text>
</comment>
<sequence>MWVVTLILLISEEEGRKCWSGSCQQQRSGSVCCGAGAPAAPAVPSRACDAERSPPPAPPPPAPHCARPCCRDATTRAVTIRDYHGHKVGRWLPAYAVRELLAHSCYIRSTSTS</sequence>
<feature type="compositionally biased region" description="Pro residues" evidence="1">
    <location>
        <begin position="53"/>
        <end position="63"/>
    </location>
</feature>
<feature type="signal peptide" evidence="2">
    <location>
        <begin position="1"/>
        <end position="15"/>
    </location>
</feature>
<evidence type="ECO:0000313" key="3">
    <source>
        <dbReference type="EMBL" id="GBP55776.1"/>
    </source>
</evidence>
<proteinExistence type="predicted"/>